<feature type="compositionally biased region" description="Low complexity" evidence="10">
    <location>
        <begin position="36"/>
        <end position="57"/>
    </location>
</feature>
<keyword evidence="13" id="KW-1185">Reference proteome</keyword>
<gene>
    <name evidence="12" type="primary">sqle</name>
    <name evidence="12" type="ORF">PPL_12313</name>
</gene>
<comment type="function">
    <text evidence="9">Catalyzes the stereospecific oxidation of squalene to (S)-2,3-epoxysqualene, and is considered to be a rate-limiting enzyme in steroid biosynthesis.</text>
</comment>
<dbReference type="InterPro" id="IPR013698">
    <property type="entry name" value="Squalene_epoxidase"/>
</dbReference>
<keyword evidence="12" id="KW-0503">Monooxygenase</keyword>
<dbReference type="PANTHER" id="PTHR10835">
    <property type="entry name" value="SQUALENE MONOOXYGENASE"/>
    <property type="match status" value="1"/>
</dbReference>
<dbReference type="GO" id="GO:0050660">
    <property type="term" value="F:flavin adenine dinucleotide binding"/>
    <property type="evidence" value="ECO:0007669"/>
    <property type="project" value="UniProtKB-UniRule"/>
</dbReference>
<feature type="region of interest" description="Disordered" evidence="10">
    <location>
        <begin position="1"/>
        <end position="57"/>
    </location>
</feature>
<feature type="domain" description="Squalene epoxidase" evidence="11">
    <location>
        <begin position="232"/>
        <end position="492"/>
    </location>
</feature>
<evidence type="ECO:0000256" key="2">
    <source>
        <dbReference type="ARBA" id="ARBA00004370"/>
    </source>
</evidence>
<accession>D3BMA3</accession>
<evidence type="ECO:0000313" key="13">
    <source>
        <dbReference type="Proteomes" id="UP000001396"/>
    </source>
</evidence>
<keyword evidence="8" id="KW-0472">Membrane</keyword>
<reference evidence="12 13" key="1">
    <citation type="journal article" date="2011" name="Genome Res.">
        <title>Phylogeny-wide analysis of social amoeba genomes highlights ancient origins for complex intercellular communication.</title>
        <authorList>
            <person name="Heidel A.J."/>
            <person name="Lawal H.M."/>
            <person name="Felder M."/>
            <person name="Schilde C."/>
            <person name="Helps N.R."/>
            <person name="Tunggal B."/>
            <person name="Rivero F."/>
            <person name="John U."/>
            <person name="Schleicher M."/>
            <person name="Eichinger L."/>
            <person name="Platzer M."/>
            <person name="Noegel A.A."/>
            <person name="Schaap P."/>
            <person name="Gloeckner G."/>
        </authorList>
    </citation>
    <scope>NUCLEOTIDE SEQUENCE [LARGE SCALE GENOMIC DNA]</scope>
    <source>
        <strain evidence="13">ATCC 26659 / Pp 5 / PN500</strain>
    </source>
</reference>
<evidence type="ECO:0000256" key="3">
    <source>
        <dbReference type="ARBA" id="ARBA00008802"/>
    </source>
</evidence>
<keyword evidence="7 9" id="KW-0560">Oxidoreductase</keyword>
<name>D3BMA3_HETP5</name>
<dbReference type="FunCoup" id="D3BMA3">
    <property type="interactions" value="23"/>
</dbReference>
<dbReference type="PRINTS" id="PR00420">
    <property type="entry name" value="RNGMNOXGNASE"/>
</dbReference>
<comment type="similarity">
    <text evidence="3 9">Belongs to the squalene monooxygenase family.</text>
</comment>
<evidence type="ECO:0000256" key="5">
    <source>
        <dbReference type="ARBA" id="ARBA00022630"/>
    </source>
</evidence>
<comment type="subcellular location">
    <subcellularLocation>
        <location evidence="2">Membrane</location>
    </subcellularLocation>
</comment>
<dbReference type="InParanoid" id="D3BMA3"/>
<dbReference type="AlphaFoldDB" id="D3BMA3"/>
<dbReference type="PANTHER" id="PTHR10835:SF0">
    <property type="entry name" value="SQUALENE MONOOXYGENASE"/>
    <property type="match status" value="1"/>
</dbReference>
<evidence type="ECO:0000313" key="12">
    <source>
        <dbReference type="EMBL" id="EFA77704.1"/>
    </source>
</evidence>
<comment type="catalytic activity">
    <reaction evidence="9">
        <text>squalene + reduced [NADPH--hemoprotein reductase] + O2 = (S)-2,3-epoxysqualene + oxidized [NADPH--hemoprotein reductase] + H2O + H(+)</text>
        <dbReference type="Rhea" id="RHEA:25282"/>
        <dbReference type="Rhea" id="RHEA-COMP:11964"/>
        <dbReference type="Rhea" id="RHEA-COMP:11965"/>
        <dbReference type="ChEBI" id="CHEBI:15377"/>
        <dbReference type="ChEBI" id="CHEBI:15378"/>
        <dbReference type="ChEBI" id="CHEBI:15379"/>
        <dbReference type="ChEBI" id="CHEBI:15440"/>
        <dbReference type="ChEBI" id="CHEBI:15441"/>
        <dbReference type="ChEBI" id="CHEBI:57618"/>
        <dbReference type="ChEBI" id="CHEBI:58210"/>
        <dbReference type="EC" id="1.14.14.17"/>
    </reaction>
</comment>
<dbReference type="STRING" id="670386.D3BMA3"/>
<feature type="compositionally biased region" description="Low complexity" evidence="10">
    <location>
        <begin position="15"/>
        <end position="28"/>
    </location>
</feature>
<dbReference type="GO" id="GO:0004506">
    <property type="term" value="F:squalene monooxygenase activity"/>
    <property type="evidence" value="ECO:0007669"/>
    <property type="project" value="UniProtKB-UniRule"/>
</dbReference>
<dbReference type="SUPFAM" id="SSF51905">
    <property type="entry name" value="FAD/NAD(P)-binding domain"/>
    <property type="match status" value="1"/>
</dbReference>
<dbReference type="GO" id="GO:0016020">
    <property type="term" value="C:membrane"/>
    <property type="evidence" value="ECO:0007669"/>
    <property type="project" value="UniProtKB-SubCell"/>
</dbReference>
<dbReference type="Proteomes" id="UP000001396">
    <property type="component" value="Unassembled WGS sequence"/>
</dbReference>
<dbReference type="EC" id="1.14.14.17" evidence="4 9"/>
<dbReference type="GeneID" id="31367780"/>
<dbReference type="RefSeq" id="XP_020429832.1">
    <property type="nucleotide sequence ID" value="XM_020583051.1"/>
</dbReference>
<organism evidence="12 13">
    <name type="scientific">Heterostelium pallidum (strain ATCC 26659 / Pp 5 / PN500)</name>
    <name type="common">Cellular slime mold</name>
    <name type="synonym">Polysphondylium pallidum</name>
    <dbReference type="NCBI Taxonomy" id="670386"/>
    <lineage>
        <taxon>Eukaryota</taxon>
        <taxon>Amoebozoa</taxon>
        <taxon>Evosea</taxon>
        <taxon>Eumycetozoa</taxon>
        <taxon>Dictyostelia</taxon>
        <taxon>Acytosteliales</taxon>
        <taxon>Acytosteliaceae</taxon>
        <taxon>Heterostelium</taxon>
    </lineage>
</organism>
<keyword evidence="5 9" id="KW-0285">Flavoprotein</keyword>
<evidence type="ECO:0000256" key="6">
    <source>
        <dbReference type="ARBA" id="ARBA00022827"/>
    </source>
</evidence>
<evidence type="ECO:0000256" key="7">
    <source>
        <dbReference type="ARBA" id="ARBA00023002"/>
    </source>
</evidence>
<protein>
    <recommendedName>
        <fullName evidence="4 9">Squalene monooxygenase</fullName>
        <ecNumber evidence="4 9">1.14.14.17</ecNumber>
    </recommendedName>
</protein>
<dbReference type="UniPathway" id="UPA00767">
    <property type="reaction ID" value="UER00752"/>
</dbReference>
<dbReference type="Gene3D" id="3.50.50.60">
    <property type="entry name" value="FAD/NAD(P)-binding domain"/>
    <property type="match status" value="2"/>
</dbReference>
<keyword evidence="6 9" id="KW-0274">FAD</keyword>
<evidence type="ECO:0000256" key="9">
    <source>
        <dbReference type="RuleBase" id="RU367121"/>
    </source>
</evidence>
<dbReference type="OMA" id="AKRTFYW"/>
<comment type="cofactor">
    <cofactor evidence="1 9">
        <name>FAD</name>
        <dbReference type="ChEBI" id="CHEBI:57692"/>
    </cofactor>
</comment>
<dbReference type="GO" id="GO:0016126">
    <property type="term" value="P:sterol biosynthetic process"/>
    <property type="evidence" value="ECO:0007669"/>
    <property type="project" value="UniProtKB-UniRule"/>
</dbReference>
<evidence type="ECO:0000256" key="4">
    <source>
        <dbReference type="ARBA" id="ARBA00012312"/>
    </source>
</evidence>
<proteinExistence type="inferred from homology"/>
<dbReference type="Pfam" id="PF08491">
    <property type="entry name" value="SE"/>
    <property type="match status" value="1"/>
</dbReference>
<evidence type="ECO:0000259" key="11">
    <source>
        <dbReference type="Pfam" id="PF08491"/>
    </source>
</evidence>
<dbReference type="GO" id="GO:0005783">
    <property type="term" value="C:endoplasmic reticulum"/>
    <property type="evidence" value="ECO:0007669"/>
    <property type="project" value="TreeGrafter"/>
</dbReference>
<sequence>MINTEQVNVTVAADQQQEQQEMEQSQSQPINDDHTQNNQNQNDNNNNSKSNISVDDANNNNNRFDVIIVGAGVAGSILARTLGVSGRRVLCVERDLSEPDRIVGELMQPGGVRALQALGMGECFDGIDATPAYGYGIFKGTDGVRLSYPRESNNSPAKVANGFSFHHGRFVQKLRNMASMVAAVNLVQGTVKSLIEDDSSNTIVGIKYTTQLLGGDALTDNDKPQLIEREAFAPLTIVVDGCFSNLRKSLTNQTPLCVSTFVGDCNLPFPDHGHVFLVDPSPILMYRIGSNEIRVLVDVPGSTCPPNSQLRVMFEKQTAPQLPESLREPFLQSLRNEQLKKMPNSRLHPDMIDKKGVIVLGDAWNMRHPLTGAGMTVAIADVRTLTCLLAPLSTEDLGNSQKMDAVMKEFQRQRTPLASTLNVLAGALYKVFSADNEHLRKACLGYLSLGGEFSAGPVALLSGLRPKPSVLAMHFFAVAFYGIFKTLWPFPTPGRIVTAYRILCAASDIVVPLLHRERTLRGLTFLCRFLRLTKQ</sequence>
<dbReference type="InterPro" id="IPR036188">
    <property type="entry name" value="FAD/NAD-bd_sf"/>
</dbReference>
<evidence type="ECO:0000256" key="8">
    <source>
        <dbReference type="ARBA" id="ARBA00023136"/>
    </source>
</evidence>
<evidence type="ECO:0000256" key="10">
    <source>
        <dbReference type="SAM" id="MobiDB-lite"/>
    </source>
</evidence>
<evidence type="ECO:0000256" key="1">
    <source>
        <dbReference type="ARBA" id="ARBA00001974"/>
    </source>
</evidence>
<dbReference type="InterPro" id="IPR040125">
    <property type="entry name" value="Squalene_monox"/>
</dbReference>
<comment type="caution">
    <text evidence="12">The sequence shown here is derived from an EMBL/GenBank/DDBJ whole genome shotgun (WGS) entry which is preliminary data.</text>
</comment>
<dbReference type="EMBL" id="ADBJ01000042">
    <property type="protein sequence ID" value="EFA77704.1"/>
    <property type="molecule type" value="Genomic_DNA"/>
</dbReference>